<dbReference type="OrthoDB" id="5858145at2759"/>
<keyword evidence="1" id="KW-0547">Nucleotide-binding</keyword>
<feature type="region of interest" description="Disordered" evidence="3">
    <location>
        <begin position="1"/>
        <end position="24"/>
    </location>
</feature>
<accession>A0A368GCQ4</accession>
<dbReference type="STRING" id="29170.A0A368GCQ4"/>
<keyword evidence="5" id="KW-1185">Reference proteome</keyword>
<evidence type="ECO:0000313" key="5">
    <source>
        <dbReference type="Proteomes" id="UP000252519"/>
    </source>
</evidence>
<proteinExistence type="predicted"/>
<keyword evidence="2" id="KW-0067">ATP-binding</keyword>
<sequence>MATPQKMAAAKGDTTVATAAPAEKMEVEEALDEEILRIAPEDPKSRTHLLNNEIHIMGSEVQRISHSVSILKESIKENNERIKVNKTLSYLVPNVMEILGFQDIQEEDSYLILEKLTAGYDSRVKVVEVDERSSELCSNIGGCDKQIQELIEDVVLPMTHKDRFVNLASIRLKDC</sequence>
<evidence type="ECO:0000256" key="2">
    <source>
        <dbReference type="ARBA" id="ARBA00022840"/>
    </source>
</evidence>
<evidence type="ECO:0000256" key="3">
    <source>
        <dbReference type="SAM" id="MobiDB-lite"/>
    </source>
</evidence>
<comment type="caution">
    <text evidence="4">The sequence shown here is derived from an EMBL/GenBank/DDBJ whole genome shotgun (WGS) entry which is preliminary data.</text>
</comment>
<organism evidence="4 5">
    <name type="scientific">Ancylostoma caninum</name>
    <name type="common">Dog hookworm</name>
    <dbReference type="NCBI Taxonomy" id="29170"/>
    <lineage>
        <taxon>Eukaryota</taxon>
        <taxon>Metazoa</taxon>
        <taxon>Ecdysozoa</taxon>
        <taxon>Nematoda</taxon>
        <taxon>Chromadorea</taxon>
        <taxon>Rhabditida</taxon>
        <taxon>Rhabditina</taxon>
        <taxon>Rhabditomorpha</taxon>
        <taxon>Strongyloidea</taxon>
        <taxon>Ancylostomatidae</taxon>
        <taxon>Ancylostomatinae</taxon>
        <taxon>Ancylostoma</taxon>
    </lineage>
</organism>
<dbReference type="PANTHER" id="PTHR23073">
    <property type="entry name" value="26S PROTEASOME REGULATORY SUBUNIT"/>
    <property type="match status" value="1"/>
</dbReference>
<gene>
    <name evidence="4" type="ORF">ANCCAN_11893</name>
</gene>
<evidence type="ECO:0000256" key="1">
    <source>
        <dbReference type="ARBA" id="ARBA00022741"/>
    </source>
</evidence>
<dbReference type="Proteomes" id="UP000252519">
    <property type="component" value="Unassembled WGS sequence"/>
</dbReference>
<dbReference type="GO" id="GO:0005524">
    <property type="term" value="F:ATP binding"/>
    <property type="evidence" value="ECO:0007669"/>
    <property type="project" value="UniProtKB-KW"/>
</dbReference>
<protein>
    <submittedName>
        <fullName evidence="4">Uncharacterized protein</fullName>
    </submittedName>
</protein>
<dbReference type="EMBL" id="JOJR01000208">
    <property type="protein sequence ID" value="RCN42151.1"/>
    <property type="molecule type" value="Genomic_DNA"/>
</dbReference>
<dbReference type="AlphaFoldDB" id="A0A368GCQ4"/>
<reference evidence="4 5" key="1">
    <citation type="submission" date="2014-10" db="EMBL/GenBank/DDBJ databases">
        <title>Draft genome of the hookworm Ancylostoma caninum.</title>
        <authorList>
            <person name="Mitreva M."/>
        </authorList>
    </citation>
    <scope>NUCLEOTIDE SEQUENCE [LARGE SCALE GENOMIC DNA]</scope>
    <source>
        <strain evidence="4 5">Baltimore</strain>
    </source>
</reference>
<name>A0A368GCQ4_ANCCA</name>
<evidence type="ECO:0000313" key="4">
    <source>
        <dbReference type="EMBL" id="RCN42151.1"/>
    </source>
</evidence>
<dbReference type="InterPro" id="IPR050221">
    <property type="entry name" value="26S_Proteasome_ATPase"/>
</dbReference>